<proteinExistence type="inferred from homology"/>
<dbReference type="Pfam" id="PF01521">
    <property type="entry name" value="Fe-S_biosyn"/>
    <property type="match status" value="1"/>
</dbReference>
<name>B2IE27_BEII9</name>
<reference evidence="3 4" key="2">
    <citation type="journal article" date="2010" name="J. Bacteriol.">
        <title>Complete genome sequence of Beijerinckia indica subsp. indica.</title>
        <authorList>
            <person name="Tamas I."/>
            <person name="Dedysh S.N."/>
            <person name="Liesack W."/>
            <person name="Stott M.B."/>
            <person name="Alam M."/>
            <person name="Murrell J.C."/>
            <person name="Dunfield P.F."/>
        </authorList>
    </citation>
    <scope>NUCLEOTIDE SEQUENCE [LARGE SCALE GENOMIC DNA]</scope>
    <source>
        <strain evidence="4">ATCC 9039 / DSM 1715 / NCIMB 8712</strain>
    </source>
</reference>
<dbReference type="InterPro" id="IPR050322">
    <property type="entry name" value="Fe-S_cluster_asmbl/transfer"/>
</dbReference>
<keyword evidence="4" id="KW-1185">Reference proteome</keyword>
<dbReference type="PANTHER" id="PTHR10072">
    <property type="entry name" value="IRON-SULFUR CLUSTER ASSEMBLY PROTEIN"/>
    <property type="match status" value="1"/>
</dbReference>
<comment type="similarity">
    <text evidence="1">Belongs to the HesB/IscA family.</text>
</comment>
<evidence type="ECO:0000313" key="4">
    <source>
        <dbReference type="Proteomes" id="UP000001695"/>
    </source>
</evidence>
<dbReference type="OrthoDB" id="7569455at2"/>
<dbReference type="Proteomes" id="UP000001695">
    <property type="component" value="Chromosome"/>
</dbReference>
<dbReference type="STRING" id="395963.Bind_0398"/>
<dbReference type="NCBIfam" id="TIGR00049">
    <property type="entry name" value="iron-sulfur cluster assembly accessory protein"/>
    <property type="match status" value="1"/>
</dbReference>
<dbReference type="GO" id="GO:0051537">
    <property type="term" value="F:2 iron, 2 sulfur cluster binding"/>
    <property type="evidence" value="ECO:0007669"/>
    <property type="project" value="TreeGrafter"/>
</dbReference>
<reference evidence="4" key="1">
    <citation type="submission" date="2008-03" db="EMBL/GenBank/DDBJ databases">
        <title>Complete sequence of chromosome of Beijerinckia indica subsp. indica ATCC 9039.</title>
        <authorList>
            <consortium name="US DOE Joint Genome Institute"/>
            <person name="Copeland A."/>
            <person name="Lucas S."/>
            <person name="Lapidus A."/>
            <person name="Glavina del Rio T."/>
            <person name="Dalin E."/>
            <person name="Tice H."/>
            <person name="Bruce D."/>
            <person name="Goodwin L."/>
            <person name="Pitluck S."/>
            <person name="LaButti K."/>
            <person name="Schmutz J."/>
            <person name="Larimer F."/>
            <person name="Land M."/>
            <person name="Hauser L."/>
            <person name="Kyrpides N."/>
            <person name="Mikhailova N."/>
            <person name="Dunfield P.F."/>
            <person name="Dedysh S.N."/>
            <person name="Liesack W."/>
            <person name="Saw J.H."/>
            <person name="Alam M."/>
            <person name="Chen Y."/>
            <person name="Murrell J.C."/>
            <person name="Richardson P."/>
        </authorList>
    </citation>
    <scope>NUCLEOTIDE SEQUENCE [LARGE SCALE GENOMIC DNA]</scope>
    <source>
        <strain evidence="4">ATCC 9039 / DSM 1715 / NCIMB 8712</strain>
    </source>
</reference>
<evidence type="ECO:0000313" key="3">
    <source>
        <dbReference type="EMBL" id="ACB94051.1"/>
    </source>
</evidence>
<dbReference type="InterPro" id="IPR000361">
    <property type="entry name" value="ATAP_core_dom"/>
</dbReference>
<dbReference type="eggNOG" id="COG0316">
    <property type="taxonomic scope" value="Bacteria"/>
</dbReference>
<dbReference type="Gene3D" id="2.60.300.12">
    <property type="entry name" value="HesB-like domain"/>
    <property type="match status" value="1"/>
</dbReference>
<accession>B2IE27</accession>
<dbReference type="AlphaFoldDB" id="B2IE27"/>
<sequence>MDDLNVTITPAADKFVRRMLRFDGGPNSGLRLSVAPGGCSGLSAEFAVVDKPTASETVHETNGLRFFIDAQSKVLLQGVTMDFVETPTSAGLKFHDPKAVSTCGSHSAPSLDLHDHKH</sequence>
<gene>
    <name evidence="3" type="ordered locus">Bind_0398</name>
</gene>
<evidence type="ECO:0000259" key="2">
    <source>
        <dbReference type="Pfam" id="PF01521"/>
    </source>
</evidence>
<feature type="domain" description="Core" evidence="2">
    <location>
        <begin position="5"/>
        <end position="104"/>
    </location>
</feature>
<evidence type="ECO:0000256" key="1">
    <source>
        <dbReference type="ARBA" id="ARBA00006718"/>
    </source>
</evidence>
<organism evidence="3 4">
    <name type="scientific">Beijerinckia indica subsp. indica (strain ATCC 9039 / DSM 1715 / NCIMB 8712)</name>
    <dbReference type="NCBI Taxonomy" id="395963"/>
    <lineage>
        <taxon>Bacteria</taxon>
        <taxon>Pseudomonadati</taxon>
        <taxon>Pseudomonadota</taxon>
        <taxon>Alphaproteobacteria</taxon>
        <taxon>Hyphomicrobiales</taxon>
        <taxon>Beijerinckiaceae</taxon>
        <taxon>Beijerinckia</taxon>
    </lineage>
</organism>
<dbReference type="EMBL" id="CP001016">
    <property type="protein sequence ID" value="ACB94051.1"/>
    <property type="molecule type" value="Genomic_DNA"/>
</dbReference>
<dbReference type="GO" id="GO:0005829">
    <property type="term" value="C:cytosol"/>
    <property type="evidence" value="ECO:0007669"/>
    <property type="project" value="TreeGrafter"/>
</dbReference>
<dbReference type="InterPro" id="IPR016092">
    <property type="entry name" value="ATAP"/>
</dbReference>
<dbReference type="GO" id="GO:0016226">
    <property type="term" value="P:iron-sulfur cluster assembly"/>
    <property type="evidence" value="ECO:0007669"/>
    <property type="project" value="InterPro"/>
</dbReference>
<dbReference type="KEGG" id="bid:Bind_0398"/>
<dbReference type="InterPro" id="IPR035903">
    <property type="entry name" value="HesB-like_dom_sf"/>
</dbReference>
<dbReference type="SUPFAM" id="SSF89360">
    <property type="entry name" value="HesB-like domain"/>
    <property type="match status" value="1"/>
</dbReference>
<dbReference type="RefSeq" id="WP_012383409.1">
    <property type="nucleotide sequence ID" value="NC_010581.1"/>
</dbReference>
<dbReference type="PANTHER" id="PTHR10072:SF41">
    <property type="entry name" value="IRON-SULFUR CLUSTER ASSEMBLY 1 HOMOLOG, MITOCHONDRIAL"/>
    <property type="match status" value="1"/>
</dbReference>
<protein>
    <submittedName>
        <fullName evidence="3">Iron-sulfur cluster assembly accessory protein</fullName>
    </submittedName>
</protein>
<dbReference type="HOGENOM" id="CLU_069054_5_2_5"/>